<keyword evidence="3 5" id="KW-0456">Lyase</keyword>
<dbReference type="PANTHER" id="PTHR42738">
    <property type="entry name" value="HYDROXYMETHYLGLUTARYL-COA LYASE"/>
    <property type="match status" value="1"/>
</dbReference>
<name>A0ABS2P7J8_9BACL</name>
<dbReference type="EC" id="4.1.3.4" evidence="5"/>
<organism evidence="5 6">
    <name type="scientific">Geomicrobium sediminis</name>
    <dbReference type="NCBI Taxonomy" id="1347788"/>
    <lineage>
        <taxon>Bacteria</taxon>
        <taxon>Bacillati</taxon>
        <taxon>Bacillota</taxon>
        <taxon>Bacilli</taxon>
        <taxon>Bacillales</taxon>
        <taxon>Geomicrobium</taxon>
    </lineage>
</organism>
<dbReference type="Pfam" id="PF00682">
    <property type="entry name" value="HMGL-like"/>
    <property type="match status" value="1"/>
</dbReference>
<accession>A0ABS2P7J8</accession>
<evidence type="ECO:0000313" key="6">
    <source>
        <dbReference type="Proteomes" id="UP000741863"/>
    </source>
</evidence>
<sequence length="300" mass="32149">MITLCEVGPRDGLQNEPKHVPTEDKVQFIEQVVDAGVKKVEAVSFVNPKVVPQMADAEDVMKAINKRNGVTYAGLVLSRSGLERAIETDVDLLHVVVATSDTFNQKNARRTVDKGVDENSAVIRDAKNAGRPSAAVLATSFGCPYEGHVDETKVLHVVERFLNAGATEIVLADTTGMANPTKVKQMVRLFKENFGADTPLGLHFHNTRGLGLANVIAGYEEGVTTFDAALGGLGGCPFAPNAVGNVASEDLIHMLHEMGIATDVDLEKLLKTANWLERVMGKTLPGMVMKAGPAYETTKA</sequence>
<comment type="similarity">
    <text evidence="1">Belongs to the HMG-CoA lyase family.</text>
</comment>
<dbReference type="EMBL" id="JAFBEC010000001">
    <property type="protein sequence ID" value="MBM7631331.1"/>
    <property type="molecule type" value="Genomic_DNA"/>
</dbReference>
<comment type="caution">
    <text evidence="5">The sequence shown here is derived from an EMBL/GenBank/DDBJ whole genome shotgun (WGS) entry which is preliminary data.</text>
</comment>
<dbReference type="Gene3D" id="3.20.20.70">
    <property type="entry name" value="Aldolase class I"/>
    <property type="match status" value="1"/>
</dbReference>
<dbReference type="PANTHER" id="PTHR42738:SF7">
    <property type="entry name" value="HYDROXYMETHYLGLUTARYL-COA LYASE"/>
    <property type="match status" value="1"/>
</dbReference>
<reference evidence="5 6" key="1">
    <citation type="submission" date="2021-01" db="EMBL/GenBank/DDBJ databases">
        <title>Genomic Encyclopedia of Type Strains, Phase IV (KMG-IV): sequencing the most valuable type-strain genomes for metagenomic binning, comparative biology and taxonomic classification.</title>
        <authorList>
            <person name="Goeker M."/>
        </authorList>
    </citation>
    <scope>NUCLEOTIDE SEQUENCE [LARGE SCALE GENOMIC DNA]</scope>
    <source>
        <strain evidence="5 6">DSM 25540</strain>
    </source>
</reference>
<dbReference type="SUPFAM" id="SSF51569">
    <property type="entry name" value="Aldolase"/>
    <property type="match status" value="1"/>
</dbReference>
<dbReference type="InterPro" id="IPR000891">
    <property type="entry name" value="PYR_CT"/>
</dbReference>
<dbReference type="CDD" id="cd07938">
    <property type="entry name" value="DRE_TIM_HMGL"/>
    <property type="match status" value="1"/>
</dbReference>
<protein>
    <submittedName>
        <fullName evidence="5">Hydroxymethylglutaryl-CoA lyase</fullName>
        <ecNumber evidence="5">4.1.3.4</ecNumber>
    </submittedName>
</protein>
<gene>
    <name evidence="5" type="ORF">JOD17_000422</name>
</gene>
<dbReference type="GO" id="GO:0004419">
    <property type="term" value="F:hydroxymethylglutaryl-CoA lyase activity"/>
    <property type="evidence" value="ECO:0007669"/>
    <property type="project" value="UniProtKB-EC"/>
</dbReference>
<evidence type="ECO:0000256" key="2">
    <source>
        <dbReference type="ARBA" id="ARBA00022723"/>
    </source>
</evidence>
<dbReference type="RefSeq" id="WP_204695480.1">
    <property type="nucleotide sequence ID" value="NZ_JAFBEC010000001.1"/>
</dbReference>
<feature type="domain" description="Pyruvate carboxyltransferase" evidence="4">
    <location>
        <begin position="2"/>
        <end position="270"/>
    </location>
</feature>
<keyword evidence="6" id="KW-1185">Reference proteome</keyword>
<dbReference type="InterPro" id="IPR013785">
    <property type="entry name" value="Aldolase_TIM"/>
</dbReference>
<evidence type="ECO:0000313" key="5">
    <source>
        <dbReference type="EMBL" id="MBM7631331.1"/>
    </source>
</evidence>
<dbReference type="PROSITE" id="PS50991">
    <property type="entry name" value="PYR_CT"/>
    <property type="match status" value="1"/>
</dbReference>
<dbReference type="Proteomes" id="UP000741863">
    <property type="component" value="Unassembled WGS sequence"/>
</dbReference>
<keyword evidence="2" id="KW-0479">Metal-binding</keyword>
<evidence type="ECO:0000256" key="1">
    <source>
        <dbReference type="ARBA" id="ARBA00009405"/>
    </source>
</evidence>
<proteinExistence type="inferred from homology"/>
<dbReference type="InterPro" id="IPR043594">
    <property type="entry name" value="HMGL"/>
</dbReference>
<evidence type="ECO:0000256" key="3">
    <source>
        <dbReference type="ARBA" id="ARBA00023239"/>
    </source>
</evidence>
<evidence type="ECO:0000259" key="4">
    <source>
        <dbReference type="PROSITE" id="PS50991"/>
    </source>
</evidence>
<dbReference type="NCBIfam" id="NF004283">
    <property type="entry name" value="PRK05692.1"/>
    <property type="match status" value="1"/>
</dbReference>